<dbReference type="AlphaFoldDB" id="C8NAK7"/>
<proteinExistence type="predicted"/>
<accession>C8NAK7</accession>
<reference evidence="1 2" key="1">
    <citation type="submission" date="2009-08" db="EMBL/GenBank/DDBJ databases">
        <authorList>
            <person name="Qin X."/>
            <person name="Bachman B."/>
            <person name="Battles P."/>
            <person name="Bell A."/>
            <person name="Bess C."/>
            <person name="Bickham C."/>
            <person name="Chaboub L."/>
            <person name="Chen D."/>
            <person name="Coyle M."/>
            <person name="Deiros D.R."/>
            <person name="Dinh H."/>
            <person name="Forbes L."/>
            <person name="Fowler G."/>
            <person name="Francisco L."/>
            <person name="Fu Q."/>
            <person name="Gubbala S."/>
            <person name="Hale W."/>
            <person name="Han Y."/>
            <person name="Hemphill L."/>
            <person name="Highlander S.K."/>
            <person name="Hirani K."/>
            <person name="Hogues M."/>
            <person name="Jackson L."/>
            <person name="Jakkamsetti A."/>
            <person name="Javaid M."/>
            <person name="Jiang H."/>
            <person name="Korchina V."/>
            <person name="Kovar C."/>
            <person name="Lara F."/>
            <person name="Lee S."/>
            <person name="Mata R."/>
            <person name="Mathew T."/>
            <person name="Moen C."/>
            <person name="Morales K."/>
            <person name="Munidasa M."/>
            <person name="Nazareth L."/>
            <person name="Ngo R."/>
            <person name="Nguyen L."/>
            <person name="Okwuonu G."/>
            <person name="Ongeri F."/>
            <person name="Patil S."/>
            <person name="Petrosino J."/>
            <person name="Pham C."/>
            <person name="Pham P."/>
            <person name="Pu L.-L."/>
            <person name="Puazo M."/>
            <person name="Raj R."/>
            <person name="Reid J."/>
            <person name="Rouhana J."/>
            <person name="Saada N."/>
            <person name="Shang Y."/>
            <person name="Simmons D."/>
            <person name="Thornton R."/>
            <person name="Warren J."/>
            <person name="Weissenberger G."/>
            <person name="Zhang J."/>
            <person name="Zhang L."/>
            <person name="Zhou C."/>
            <person name="Zhu D."/>
            <person name="Muzny D."/>
            <person name="Worley K."/>
            <person name="Gibbs R."/>
        </authorList>
    </citation>
    <scope>NUCLEOTIDE SEQUENCE [LARGE SCALE GENOMIC DNA]</scope>
    <source>
        <strain evidence="2">ATCC 15826 / DSM 8339 / NCTC 10426 / 6573</strain>
    </source>
</reference>
<dbReference type="Proteomes" id="UP000004870">
    <property type="component" value="Unassembled WGS sequence"/>
</dbReference>
<dbReference type="HOGENOM" id="CLU_3115891_0_0_6"/>
<comment type="caution">
    <text evidence="1">The sequence shown here is derived from an EMBL/GenBank/DDBJ whole genome shotgun (WGS) entry which is preliminary data.</text>
</comment>
<keyword evidence="2" id="KW-1185">Reference proteome</keyword>
<sequence>MQFETQKTSHAGFSALSEFCEVFWTIDATVWQLHIVDLIQYRGHILQNSP</sequence>
<name>C8NAK7_CARH6</name>
<evidence type="ECO:0000313" key="1">
    <source>
        <dbReference type="EMBL" id="EEV88338.1"/>
    </source>
</evidence>
<protein>
    <submittedName>
        <fullName evidence="1">Uncharacterized protein</fullName>
    </submittedName>
</protein>
<dbReference type="EMBL" id="ACKY01000089">
    <property type="protein sequence ID" value="EEV88338.1"/>
    <property type="molecule type" value="Genomic_DNA"/>
</dbReference>
<organism evidence="1 2">
    <name type="scientific">Cardiobacterium hominis (strain ATCC 15826 / DSM 8339 / NCTC 10426 / 6573)</name>
    <dbReference type="NCBI Taxonomy" id="638300"/>
    <lineage>
        <taxon>Bacteria</taxon>
        <taxon>Pseudomonadati</taxon>
        <taxon>Pseudomonadota</taxon>
        <taxon>Gammaproteobacteria</taxon>
        <taxon>Cardiobacteriales</taxon>
        <taxon>Cardiobacteriaceae</taxon>
        <taxon>Cardiobacterium</taxon>
    </lineage>
</organism>
<gene>
    <name evidence="1" type="ORF">HMPREF0198_1535</name>
</gene>
<evidence type="ECO:0000313" key="2">
    <source>
        <dbReference type="Proteomes" id="UP000004870"/>
    </source>
</evidence>